<feature type="binding site" evidence="2">
    <location>
        <position position="414"/>
    </location>
    <ligand>
        <name>L-glutamate</name>
        <dbReference type="ChEBI" id="CHEBI:29985"/>
    </ligand>
</feature>
<evidence type="ECO:0000313" key="6">
    <source>
        <dbReference type="Proteomes" id="UP000799302"/>
    </source>
</evidence>
<dbReference type="UniPathway" id="UPA00204"/>
<dbReference type="EC" id="2.3.2.2" evidence="3"/>
<feature type="binding site" evidence="2">
    <location>
        <position position="101"/>
    </location>
    <ligand>
        <name>L-glutamate</name>
        <dbReference type="ChEBI" id="CHEBI:29985"/>
    </ligand>
</feature>
<dbReference type="Proteomes" id="UP000799302">
    <property type="component" value="Unassembled WGS sequence"/>
</dbReference>
<feature type="active site" description="Nucleophile" evidence="1">
    <location>
        <position position="372"/>
    </location>
</feature>
<dbReference type="GO" id="GO:0005886">
    <property type="term" value="C:plasma membrane"/>
    <property type="evidence" value="ECO:0007669"/>
    <property type="project" value="TreeGrafter"/>
</dbReference>
<dbReference type="InterPro" id="IPR043137">
    <property type="entry name" value="GGT_ssub_C"/>
</dbReference>
<protein>
    <recommendedName>
        <fullName evidence="3">Glutathione hydrolase</fullName>
        <ecNumber evidence="3">2.3.2.2</ecNumber>
        <ecNumber evidence="3">3.4.19.13</ecNumber>
    </recommendedName>
    <alternativeName>
        <fullName evidence="3">Gamma-glutamyltransferase</fullName>
    </alternativeName>
    <alternativeName>
        <fullName evidence="3">Gamma-glutamyltranspeptidase</fullName>
    </alternativeName>
</protein>
<evidence type="ECO:0000256" key="4">
    <source>
        <dbReference type="SAM" id="SignalP"/>
    </source>
</evidence>
<comment type="catalytic activity">
    <reaction evidence="3">
        <text>an S-substituted glutathione + H2O = an S-substituted L-cysteinylglycine + L-glutamate</text>
        <dbReference type="Rhea" id="RHEA:59468"/>
        <dbReference type="ChEBI" id="CHEBI:15377"/>
        <dbReference type="ChEBI" id="CHEBI:29985"/>
        <dbReference type="ChEBI" id="CHEBI:90779"/>
        <dbReference type="ChEBI" id="CHEBI:143103"/>
        <dbReference type="EC" id="3.4.19.13"/>
    </reaction>
</comment>
<dbReference type="EC" id="3.4.19.13" evidence="3"/>
<name>A0A6A6UEK8_9PEZI</name>
<comment type="pathway">
    <text evidence="3">Sulfur metabolism; glutathione metabolism.</text>
</comment>
<evidence type="ECO:0000256" key="2">
    <source>
        <dbReference type="PIRSR" id="PIRSR600101-2"/>
    </source>
</evidence>
<comment type="catalytic activity">
    <reaction evidence="3">
        <text>glutathione + H2O = L-cysteinylglycine + L-glutamate</text>
        <dbReference type="Rhea" id="RHEA:28807"/>
        <dbReference type="ChEBI" id="CHEBI:15377"/>
        <dbReference type="ChEBI" id="CHEBI:29985"/>
        <dbReference type="ChEBI" id="CHEBI:57925"/>
        <dbReference type="ChEBI" id="CHEBI:61694"/>
        <dbReference type="EC" id="3.4.19.13"/>
    </reaction>
</comment>
<proteinExistence type="predicted"/>
<keyword evidence="4" id="KW-0732">Signal</keyword>
<dbReference type="GO" id="GO:0006751">
    <property type="term" value="P:glutathione catabolic process"/>
    <property type="evidence" value="ECO:0007669"/>
    <property type="project" value="UniProtKB-UniRule"/>
</dbReference>
<keyword evidence="3" id="KW-0808">Transferase</keyword>
<dbReference type="InterPro" id="IPR029055">
    <property type="entry name" value="Ntn_hydrolases_N"/>
</dbReference>
<dbReference type="OrthoDB" id="1081007at2759"/>
<feature type="binding site" evidence="2">
    <location>
        <begin position="442"/>
        <end position="443"/>
    </location>
    <ligand>
        <name>L-glutamate</name>
        <dbReference type="ChEBI" id="CHEBI:29985"/>
    </ligand>
</feature>
<evidence type="ECO:0000313" key="5">
    <source>
        <dbReference type="EMBL" id="KAF2670001.1"/>
    </source>
</evidence>
<feature type="binding site" evidence="2">
    <location>
        <begin position="390"/>
        <end position="392"/>
    </location>
    <ligand>
        <name>L-glutamate</name>
        <dbReference type="ChEBI" id="CHEBI:29985"/>
    </ligand>
</feature>
<comment type="catalytic activity">
    <reaction evidence="3">
        <text>an N-terminal (5-L-glutamyl)-[peptide] + an alpha-amino acid = 5-L-glutamyl amino acid + an N-terminal L-alpha-aminoacyl-[peptide]</text>
        <dbReference type="Rhea" id="RHEA:23904"/>
        <dbReference type="Rhea" id="RHEA-COMP:9780"/>
        <dbReference type="Rhea" id="RHEA-COMP:9795"/>
        <dbReference type="ChEBI" id="CHEBI:77644"/>
        <dbReference type="ChEBI" id="CHEBI:78597"/>
        <dbReference type="ChEBI" id="CHEBI:78599"/>
        <dbReference type="ChEBI" id="CHEBI:78608"/>
        <dbReference type="EC" id="2.3.2.2"/>
    </reaction>
</comment>
<reference evidence="5" key="1">
    <citation type="journal article" date="2020" name="Stud. Mycol.">
        <title>101 Dothideomycetes genomes: a test case for predicting lifestyles and emergence of pathogens.</title>
        <authorList>
            <person name="Haridas S."/>
            <person name="Albert R."/>
            <person name="Binder M."/>
            <person name="Bloem J."/>
            <person name="Labutti K."/>
            <person name="Salamov A."/>
            <person name="Andreopoulos B."/>
            <person name="Baker S."/>
            <person name="Barry K."/>
            <person name="Bills G."/>
            <person name="Bluhm B."/>
            <person name="Cannon C."/>
            <person name="Castanera R."/>
            <person name="Culley D."/>
            <person name="Daum C."/>
            <person name="Ezra D."/>
            <person name="Gonzalez J."/>
            <person name="Henrissat B."/>
            <person name="Kuo A."/>
            <person name="Liang C."/>
            <person name="Lipzen A."/>
            <person name="Lutzoni F."/>
            <person name="Magnuson J."/>
            <person name="Mondo S."/>
            <person name="Nolan M."/>
            <person name="Ohm R."/>
            <person name="Pangilinan J."/>
            <person name="Park H.-J."/>
            <person name="Ramirez L."/>
            <person name="Alfaro M."/>
            <person name="Sun H."/>
            <person name="Tritt A."/>
            <person name="Yoshinaga Y."/>
            <person name="Zwiers L.-H."/>
            <person name="Turgeon B."/>
            <person name="Goodwin S."/>
            <person name="Spatafora J."/>
            <person name="Crous P."/>
            <person name="Grigoriev I."/>
        </authorList>
    </citation>
    <scope>NUCLEOTIDE SEQUENCE</scope>
    <source>
        <strain evidence="5">CBS 115976</strain>
    </source>
</reference>
<dbReference type="InterPro" id="IPR000101">
    <property type="entry name" value="GGT_peptidase"/>
</dbReference>
<dbReference type="PRINTS" id="PR01210">
    <property type="entry name" value="GGTRANSPTASE"/>
</dbReference>
<keyword evidence="6" id="KW-1185">Reference proteome</keyword>
<keyword evidence="3" id="KW-0012">Acyltransferase</keyword>
<dbReference type="GO" id="GO:0103068">
    <property type="term" value="F:leukotriene C4 gamma-glutamyl transferase activity"/>
    <property type="evidence" value="ECO:0007669"/>
    <property type="project" value="UniProtKB-EC"/>
</dbReference>
<organism evidence="5 6">
    <name type="scientific">Microthyrium microscopicum</name>
    <dbReference type="NCBI Taxonomy" id="703497"/>
    <lineage>
        <taxon>Eukaryota</taxon>
        <taxon>Fungi</taxon>
        <taxon>Dikarya</taxon>
        <taxon>Ascomycota</taxon>
        <taxon>Pezizomycotina</taxon>
        <taxon>Dothideomycetes</taxon>
        <taxon>Dothideomycetes incertae sedis</taxon>
        <taxon>Microthyriales</taxon>
        <taxon>Microthyriaceae</taxon>
        <taxon>Microthyrium</taxon>
    </lineage>
</organism>
<dbReference type="SUPFAM" id="SSF56235">
    <property type="entry name" value="N-terminal nucleophile aminohydrolases (Ntn hydrolases)"/>
    <property type="match status" value="1"/>
</dbReference>
<dbReference type="PANTHER" id="PTHR11686:SF62">
    <property type="entry name" value="GLUTATHIONE HYDROLASE"/>
    <property type="match status" value="1"/>
</dbReference>
<comment type="function">
    <text evidence="3">Cleaves the gamma-glutamyl peptide bond of glutathione and glutathione conjugates.</text>
</comment>
<dbReference type="InterPro" id="IPR043138">
    <property type="entry name" value="GGT_lsub"/>
</dbReference>
<evidence type="ECO:0000256" key="3">
    <source>
        <dbReference type="RuleBase" id="RU368068"/>
    </source>
</evidence>
<dbReference type="EMBL" id="MU004234">
    <property type="protein sequence ID" value="KAF2670001.1"/>
    <property type="molecule type" value="Genomic_DNA"/>
</dbReference>
<keyword evidence="3" id="KW-0378">Hydrolase</keyword>
<dbReference type="AlphaFoldDB" id="A0A6A6UEK8"/>
<dbReference type="NCBIfam" id="TIGR00066">
    <property type="entry name" value="g_glut_trans"/>
    <property type="match status" value="1"/>
</dbReference>
<sequence>MINIRNVFVLLALHCLVWEADLCGAAIIGQRWVKSGAVASENKLCSQIGIDLMKAGGNAVDAAIGTQLCTGTVAMYHSGIGGGGFALVRGSNGSYEMVDFREIAPAAAYQDMYDGNYNGSLIGGLAVGVPGELRGFEYMSNKYGNLEWRDLFTPSIKLAKDGFIIDQDLYSRMQGATFLQTDPAWAADFAPNGTLLGLGDTLKRTRFADTLETIALEGADAFYAGSIAETTVAATQAHNGTMVVEDLNDYKVKIRPTIEITYRGFKVTSCTAPSSGPVVLSAMKLIEGYSDIGEPSLKNLSTHRADEALKFAYGQRLYLADPYFVAGMPEFEDEMINATTAAANRAKISDTQTQNISYYDPAGLVLPVDSGTSHMVAADSNGMVVSMTSTVNAYFGSTVMVPETGIVLNDEMNDFSIPGTSNEFGYISSPENYIKPGKTPLSSMTPTIVEHLDNSTFYFATGAAGGSRIITAIFESLWYVLDWNMTPQEALDQPRFHDQLVPPVVSFDYSFDNSTVAYIKSLGSNVSWTAPGGSTAQAVRQLWNGTFQPAHDPSQVDGAGLAF</sequence>
<dbReference type="Gene3D" id="3.60.20.40">
    <property type="match status" value="1"/>
</dbReference>
<gene>
    <name evidence="5" type="ORF">BT63DRAFT_423972</name>
</gene>
<feature type="signal peptide" evidence="4">
    <location>
        <begin position="1"/>
        <end position="25"/>
    </location>
</feature>
<dbReference type="PANTHER" id="PTHR11686">
    <property type="entry name" value="GAMMA GLUTAMYL TRANSPEPTIDASE"/>
    <property type="match status" value="1"/>
</dbReference>
<feature type="chain" id="PRO_5025566034" description="Glutathione hydrolase" evidence="4">
    <location>
        <begin position="26"/>
        <end position="563"/>
    </location>
</feature>
<dbReference type="GO" id="GO:0036374">
    <property type="term" value="F:glutathione hydrolase activity"/>
    <property type="evidence" value="ECO:0007669"/>
    <property type="project" value="UniProtKB-UniRule"/>
</dbReference>
<dbReference type="Pfam" id="PF01019">
    <property type="entry name" value="G_glu_transpept"/>
    <property type="match status" value="1"/>
</dbReference>
<dbReference type="Gene3D" id="1.10.246.130">
    <property type="match status" value="1"/>
</dbReference>
<accession>A0A6A6UEK8</accession>
<evidence type="ECO:0000256" key="1">
    <source>
        <dbReference type="PIRSR" id="PIRSR600101-1"/>
    </source>
</evidence>
<dbReference type="FunFam" id="1.10.246.130:FF:000001">
    <property type="entry name" value="Gamma-glutamyltransferase 5 isoform 1"/>
    <property type="match status" value="1"/>
</dbReference>
<feature type="binding site" evidence="2">
    <location>
        <position position="466"/>
    </location>
    <ligand>
        <name>L-glutamate</name>
        <dbReference type="ChEBI" id="CHEBI:29985"/>
    </ligand>
</feature>